<keyword evidence="3" id="KW-1185">Reference proteome</keyword>
<keyword evidence="1" id="KW-0472">Membrane</keyword>
<gene>
    <name evidence="2" type="ORF">SAMN04488508_10945</name>
</gene>
<organism evidence="2 3">
    <name type="scientific">Aquimarina spongiae</name>
    <dbReference type="NCBI Taxonomy" id="570521"/>
    <lineage>
        <taxon>Bacteria</taxon>
        <taxon>Pseudomonadati</taxon>
        <taxon>Bacteroidota</taxon>
        <taxon>Flavobacteriia</taxon>
        <taxon>Flavobacteriales</taxon>
        <taxon>Flavobacteriaceae</taxon>
        <taxon>Aquimarina</taxon>
    </lineage>
</organism>
<dbReference type="AlphaFoldDB" id="A0A1M6JFV2"/>
<evidence type="ECO:0000313" key="3">
    <source>
        <dbReference type="Proteomes" id="UP000184432"/>
    </source>
</evidence>
<dbReference type="RefSeq" id="WP_073319723.1">
    <property type="nucleotide sequence ID" value="NZ_FQYP01000009.1"/>
</dbReference>
<name>A0A1M6JFV2_9FLAO</name>
<feature type="transmembrane region" description="Helical" evidence="1">
    <location>
        <begin position="45"/>
        <end position="61"/>
    </location>
</feature>
<sequence length="130" mass="15294">MEIIKGLAIAFLLVTIIKLIIYQYNKRIGKITGKFDWVYFARDNWMDYVINLGLGLIVYLYDHDAFNTINYVLETFETKWRIPHIENKGFYFVLTPIIVAAVTFFAFRKKVSIPIQMLVTPHKQQTPEQS</sequence>
<protein>
    <submittedName>
        <fullName evidence="2">Uncharacterized protein</fullName>
    </submittedName>
</protein>
<feature type="transmembrane region" description="Helical" evidence="1">
    <location>
        <begin position="6"/>
        <end position="24"/>
    </location>
</feature>
<reference evidence="3" key="1">
    <citation type="submission" date="2016-11" db="EMBL/GenBank/DDBJ databases">
        <authorList>
            <person name="Varghese N."/>
            <person name="Submissions S."/>
        </authorList>
    </citation>
    <scope>NUCLEOTIDE SEQUENCE [LARGE SCALE GENOMIC DNA]</scope>
    <source>
        <strain evidence="3">DSM 22623</strain>
    </source>
</reference>
<keyword evidence="1" id="KW-1133">Transmembrane helix</keyword>
<feature type="transmembrane region" description="Helical" evidence="1">
    <location>
        <begin position="89"/>
        <end position="107"/>
    </location>
</feature>
<keyword evidence="1" id="KW-0812">Transmembrane</keyword>
<proteinExistence type="predicted"/>
<dbReference type="Proteomes" id="UP000184432">
    <property type="component" value="Unassembled WGS sequence"/>
</dbReference>
<dbReference type="STRING" id="570521.SAMN04488508_10945"/>
<accession>A0A1M6JFV2</accession>
<dbReference type="EMBL" id="FQYP01000009">
    <property type="protein sequence ID" value="SHJ45557.1"/>
    <property type="molecule type" value="Genomic_DNA"/>
</dbReference>
<evidence type="ECO:0000256" key="1">
    <source>
        <dbReference type="SAM" id="Phobius"/>
    </source>
</evidence>
<evidence type="ECO:0000313" key="2">
    <source>
        <dbReference type="EMBL" id="SHJ45557.1"/>
    </source>
</evidence>